<proteinExistence type="predicted"/>
<name>A0A3M7PI61_BRAPC</name>
<sequence>MVDEFEKKSIKKDTFEPIFAGSIRNTQLQNKLNKNRSNTQPAQRLKSSNGIEFFFPRFII</sequence>
<organism evidence="1 2">
    <name type="scientific">Brachionus plicatilis</name>
    <name type="common">Marine rotifer</name>
    <name type="synonym">Brachionus muelleri</name>
    <dbReference type="NCBI Taxonomy" id="10195"/>
    <lineage>
        <taxon>Eukaryota</taxon>
        <taxon>Metazoa</taxon>
        <taxon>Spiralia</taxon>
        <taxon>Gnathifera</taxon>
        <taxon>Rotifera</taxon>
        <taxon>Eurotatoria</taxon>
        <taxon>Monogononta</taxon>
        <taxon>Pseudotrocha</taxon>
        <taxon>Ploima</taxon>
        <taxon>Brachionidae</taxon>
        <taxon>Brachionus</taxon>
    </lineage>
</organism>
<comment type="caution">
    <text evidence="1">The sequence shown here is derived from an EMBL/GenBank/DDBJ whole genome shotgun (WGS) entry which is preliminary data.</text>
</comment>
<dbReference type="Proteomes" id="UP000276133">
    <property type="component" value="Unassembled WGS sequence"/>
</dbReference>
<keyword evidence="2" id="KW-1185">Reference proteome</keyword>
<evidence type="ECO:0000313" key="1">
    <source>
        <dbReference type="EMBL" id="RMZ98390.1"/>
    </source>
</evidence>
<dbReference type="EMBL" id="REGN01010802">
    <property type="protein sequence ID" value="RMZ98390.1"/>
    <property type="molecule type" value="Genomic_DNA"/>
</dbReference>
<dbReference type="AlphaFoldDB" id="A0A3M7PI61"/>
<evidence type="ECO:0000313" key="2">
    <source>
        <dbReference type="Proteomes" id="UP000276133"/>
    </source>
</evidence>
<accession>A0A3M7PI61</accession>
<gene>
    <name evidence="1" type="ORF">BpHYR1_019777</name>
</gene>
<protein>
    <submittedName>
        <fullName evidence="1">Uncharacterized protein</fullName>
    </submittedName>
</protein>
<reference evidence="1 2" key="1">
    <citation type="journal article" date="2018" name="Sci. Rep.">
        <title>Genomic signatures of local adaptation to the degree of environmental predictability in rotifers.</title>
        <authorList>
            <person name="Franch-Gras L."/>
            <person name="Hahn C."/>
            <person name="Garcia-Roger E.M."/>
            <person name="Carmona M.J."/>
            <person name="Serra M."/>
            <person name="Gomez A."/>
        </authorList>
    </citation>
    <scope>NUCLEOTIDE SEQUENCE [LARGE SCALE GENOMIC DNA]</scope>
    <source>
        <strain evidence="1">HYR1</strain>
    </source>
</reference>